<protein>
    <submittedName>
        <fullName evidence="2">Uncharacterized protein</fullName>
    </submittedName>
</protein>
<accession>A0ABW9KJA4</accession>
<proteinExistence type="predicted"/>
<keyword evidence="3" id="KW-1185">Reference proteome</keyword>
<evidence type="ECO:0000313" key="2">
    <source>
        <dbReference type="EMBL" id="MFN2975824.1"/>
    </source>
</evidence>
<comment type="caution">
    <text evidence="2">The sequence shown here is derived from an EMBL/GenBank/DDBJ whole genome shotgun (WGS) entry which is preliminary data.</text>
</comment>
<evidence type="ECO:0000256" key="1">
    <source>
        <dbReference type="SAM" id="MobiDB-lite"/>
    </source>
</evidence>
<evidence type="ECO:0000313" key="3">
    <source>
        <dbReference type="Proteomes" id="UP001634747"/>
    </source>
</evidence>
<organism evidence="2 3">
    <name type="scientific">Terriglobus aquaticus</name>
    <dbReference type="NCBI Taxonomy" id="940139"/>
    <lineage>
        <taxon>Bacteria</taxon>
        <taxon>Pseudomonadati</taxon>
        <taxon>Acidobacteriota</taxon>
        <taxon>Terriglobia</taxon>
        <taxon>Terriglobales</taxon>
        <taxon>Acidobacteriaceae</taxon>
        <taxon>Terriglobus</taxon>
    </lineage>
</organism>
<sequence>MATPAVLRLPTISITATPPLPPLQPRPARRRTTPQQGRALEVLGHAIEYLVDSRLVEGGPNVAENRAIRMLMGCSRTVFEEAAEIVPVHQRLQDWVQGRLRKRHA</sequence>
<dbReference type="Proteomes" id="UP001634747">
    <property type="component" value="Unassembled WGS sequence"/>
</dbReference>
<gene>
    <name evidence="2" type="ORF">ACK2TP_08620</name>
</gene>
<reference evidence="2 3" key="1">
    <citation type="submission" date="2024-12" db="EMBL/GenBank/DDBJ databases">
        <authorList>
            <person name="Lee Y."/>
        </authorList>
    </citation>
    <scope>NUCLEOTIDE SEQUENCE [LARGE SCALE GENOMIC DNA]</scope>
    <source>
        <strain evidence="2 3">03SUJ4</strain>
    </source>
</reference>
<name>A0ABW9KJA4_9BACT</name>
<dbReference type="EMBL" id="JBJYXY010000001">
    <property type="protein sequence ID" value="MFN2975824.1"/>
    <property type="molecule type" value="Genomic_DNA"/>
</dbReference>
<feature type="region of interest" description="Disordered" evidence="1">
    <location>
        <begin position="16"/>
        <end position="36"/>
    </location>
</feature>
<dbReference type="RefSeq" id="WP_263412665.1">
    <property type="nucleotide sequence ID" value="NZ_BAABBH010000001.1"/>
</dbReference>